<proteinExistence type="predicted"/>
<gene>
    <name evidence="1" type="ORF">SAMN05660686_02887</name>
</gene>
<protein>
    <submittedName>
        <fullName evidence="1">PAS domain-containing protein</fullName>
    </submittedName>
</protein>
<comment type="caution">
    <text evidence="1">The sequence shown here is derived from an EMBL/GenBank/DDBJ whole genome shotgun (WGS) entry which is preliminary data.</text>
</comment>
<evidence type="ECO:0000313" key="1">
    <source>
        <dbReference type="EMBL" id="SDF95469.1"/>
    </source>
</evidence>
<dbReference type="Pfam" id="PF07310">
    <property type="entry name" value="PAS_5"/>
    <property type="match status" value="1"/>
</dbReference>
<sequence length="201" mass="22298">MQASDHTDSHSLPGPAGLCADIFEHWQALVRNSEAALGIPIRDQIDLLTLPKSTRGNFFLIERRGDRYLVRLAATTLVDNMGTETTGKYLDELMRAEIYPARRALFDLCVQQGCPVYYGATLAAPSRGHIAFRRILLPLRSAARAEIDLVCGVMEFLSAQELSDGPSTSPISGPHDPTDDKGLVFRRIFRADQWIDWSDAP</sequence>
<dbReference type="InterPro" id="IPR009922">
    <property type="entry name" value="DUF1457"/>
</dbReference>
<dbReference type="Proteomes" id="UP000198615">
    <property type="component" value="Unassembled WGS sequence"/>
</dbReference>
<organism evidence="1 2">
    <name type="scientific">Thalassobaculum litoreum DSM 18839</name>
    <dbReference type="NCBI Taxonomy" id="1123362"/>
    <lineage>
        <taxon>Bacteria</taxon>
        <taxon>Pseudomonadati</taxon>
        <taxon>Pseudomonadota</taxon>
        <taxon>Alphaproteobacteria</taxon>
        <taxon>Rhodospirillales</taxon>
        <taxon>Thalassobaculaceae</taxon>
        <taxon>Thalassobaculum</taxon>
    </lineage>
</organism>
<accession>A0A8G2EZ87</accession>
<evidence type="ECO:0000313" key="2">
    <source>
        <dbReference type="Proteomes" id="UP000198615"/>
    </source>
</evidence>
<name>A0A8G2EZ87_9PROT</name>
<reference evidence="1 2" key="1">
    <citation type="submission" date="2016-10" db="EMBL/GenBank/DDBJ databases">
        <authorList>
            <person name="Varghese N."/>
            <person name="Submissions S."/>
        </authorList>
    </citation>
    <scope>NUCLEOTIDE SEQUENCE [LARGE SCALE GENOMIC DNA]</scope>
    <source>
        <strain evidence="1 2">DSM 18839</strain>
    </source>
</reference>
<dbReference type="AlphaFoldDB" id="A0A8G2EZ87"/>
<dbReference type="EMBL" id="FNBW01000008">
    <property type="protein sequence ID" value="SDF95469.1"/>
    <property type="molecule type" value="Genomic_DNA"/>
</dbReference>
<keyword evidence="2" id="KW-1185">Reference proteome</keyword>